<accession>A0ACC0V3S0</accession>
<comment type="caution">
    <text evidence="1">The sequence shown here is derived from an EMBL/GenBank/DDBJ whole genome shotgun (WGS) entry which is preliminary data.</text>
</comment>
<gene>
    <name evidence="1" type="ORF">N3K66_002891</name>
</gene>
<keyword evidence="2" id="KW-1185">Reference proteome</keyword>
<dbReference type="Proteomes" id="UP001163324">
    <property type="component" value="Chromosome 3"/>
</dbReference>
<proteinExistence type="predicted"/>
<reference evidence="1" key="1">
    <citation type="submission" date="2022-10" db="EMBL/GenBank/DDBJ databases">
        <title>Complete Genome of Trichothecium roseum strain YXFP-22015, a Plant Pathogen Isolated from Citrus.</title>
        <authorList>
            <person name="Wang Y."/>
            <person name="Zhu L."/>
        </authorList>
    </citation>
    <scope>NUCLEOTIDE SEQUENCE</scope>
    <source>
        <strain evidence="1">YXFP-22015</strain>
    </source>
</reference>
<protein>
    <submittedName>
        <fullName evidence="1">Uncharacterized protein</fullName>
    </submittedName>
</protein>
<evidence type="ECO:0000313" key="2">
    <source>
        <dbReference type="Proteomes" id="UP001163324"/>
    </source>
</evidence>
<evidence type="ECO:0000313" key="1">
    <source>
        <dbReference type="EMBL" id="KAI9901074.1"/>
    </source>
</evidence>
<dbReference type="EMBL" id="CM047942">
    <property type="protein sequence ID" value="KAI9901074.1"/>
    <property type="molecule type" value="Genomic_DNA"/>
</dbReference>
<sequence length="570" mass="60649">MRTSFSAPALAALVTTAATLAGAITGANGKWTVDTTNGRIIGHLAANTSDDVVEFLGIPYAEPPLGELRFAPPRKLDRHHHHYSSEGEGYDADEFGPDCPSPPSPPSGYPGLYPGAQRILDYFASGTDTPQGEGCLTLNVWTTRRGVGGGKSKGDKKPILVFFYGGRITQVYVYNVTNTMDSPTTEGGQKGFTAGRTNSPFYTGKYLASAGDMVVVTVNYRTNIFGFPGGPGTGTNLGLRDQRAAVEWVRDNAGSFGGDARRITVSGQSAGGVSVDYWAYAYERDPIAHAIYASSGNAFSFPVNAPGVPEESWNKVVKAVGCGGEGDGDSDSSSILACMREVDWQTIKDAAARVKPVPSSSPLRSIPAFYPQPDGTHVFADYLSLTLAGAFAEIPVLMGNNDNEDGFYRIPAYANGGGFVPTDEQARVFLLESFTCPVSFQARARRAHDVPAWTYRYAADWPNTRLYDGSGAYHGADLHMVLGASANVSGTPPETEQAQLTGGVQAALSAFCRDPWDGLHDFGWQMFSDEEESLAVVGEGGRARVEFVRPSVYDAACSTITLGALNTPSP</sequence>
<name>A0ACC0V3S0_9HYPO</name>
<organism evidence="1 2">
    <name type="scientific">Trichothecium roseum</name>
    <dbReference type="NCBI Taxonomy" id="47278"/>
    <lineage>
        <taxon>Eukaryota</taxon>
        <taxon>Fungi</taxon>
        <taxon>Dikarya</taxon>
        <taxon>Ascomycota</taxon>
        <taxon>Pezizomycotina</taxon>
        <taxon>Sordariomycetes</taxon>
        <taxon>Hypocreomycetidae</taxon>
        <taxon>Hypocreales</taxon>
        <taxon>Hypocreales incertae sedis</taxon>
        <taxon>Trichothecium</taxon>
    </lineage>
</organism>